<dbReference type="PIRSF" id="PIRSF038958">
    <property type="entry name" value="PG_synth_SpoVB"/>
    <property type="match status" value="1"/>
</dbReference>
<feature type="transmembrane region" description="Helical" evidence="6">
    <location>
        <begin position="302"/>
        <end position="322"/>
    </location>
</feature>
<name>A0A0R2EXR5_9LACO</name>
<feature type="transmembrane region" description="Helical" evidence="6">
    <location>
        <begin position="175"/>
        <end position="194"/>
    </location>
</feature>
<dbReference type="InterPro" id="IPR002797">
    <property type="entry name" value="Polysacc_synth"/>
</dbReference>
<keyword evidence="3 6" id="KW-0812">Transmembrane</keyword>
<dbReference type="PANTHER" id="PTHR30250">
    <property type="entry name" value="PST FAMILY PREDICTED COLANIC ACID TRANSPORTER"/>
    <property type="match status" value="1"/>
</dbReference>
<feature type="transmembrane region" description="Helical" evidence="6">
    <location>
        <begin position="200"/>
        <end position="220"/>
    </location>
</feature>
<comment type="caution">
    <text evidence="7">The sequence shown here is derived from an EMBL/GenBank/DDBJ whole genome shotgun (WGS) entry which is preliminary data.</text>
</comment>
<gene>
    <name evidence="7" type="ORF">FC75_GL000104</name>
</gene>
<protein>
    <submittedName>
        <fullName evidence="7">Polysaccharide transport membrane protein</fullName>
    </submittedName>
</protein>
<evidence type="ECO:0000313" key="8">
    <source>
        <dbReference type="Proteomes" id="UP000050865"/>
    </source>
</evidence>
<keyword evidence="8" id="KW-1185">Reference proteome</keyword>
<dbReference type="EMBL" id="AYZJ01000067">
    <property type="protein sequence ID" value="KRN20771.1"/>
    <property type="molecule type" value="Genomic_DNA"/>
</dbReference>
<feature type="transmembrane region" description="Helical" evidence="6">
    <location>
        <begin position="430"/>
        <end position="449"/>
    </location>
</feature>
<dbReference type="Pfam" id="PF01943">
    <property type="entry name" value="Polysacc_synt"/>
    <property type="match status" value="1"/>
</dbReference>
<evidence type="ECO:0000256" key="6">
    <source>
        <dbReference type="SAM" id="Phobius"/>
    </source>
</evidence>
<feature type="transmembrane region" description="Helical" evidence="6">
    <location>
        <begin position="343"/>
        <end position="366"/>
    </location>
</feature>
<comment type="subcellular location">
    <subcellularLocation>
        <location evidence="1">Cell membrane</location>
        <topology evidence="1">Multi-pass membrane protein</topology>
    </subcellularLocation>
</comment>
<evidence type="ECO:0000256" key="4">
    <source>
        <dbReference type="ARBA" id="ARBA00022989"/>
    </source>
</evidence>
<accession>A0A0R2EXR5</accession>
<evidence type="ECO:0000256" key="2">
    <source>
        <dbReference type="ARBA" id="ARBA00022475"/>
    </source>
</evidence>
<evidence type="ECO:0000313" key="7">
    <source>
        <dbReference type="EMBL" id="KRN20771.1"/>
    </source>
</evidence>
<dbReference type="GO" id="GO:0005886">
    <property type="term" value="C:plasma membrane"/>
    <property type="evidence" value="ECO:0007669"/>
    <property type="project" value="UniProtKB-SubCell"/>
</dbReference>
<keyword evidence="4 6" id="KW-1133">Transmembrane helix</keyword>
<sequence>MAKKPQVKTPSAQEQMLRGSAWMTAGSILSRVLGAIYIIPWRIWLGAAFLAANNLFTKGYNIYSIFLTIATAGVPGAISKQVAHYNAMNEYRTGIRLFKQGTILMGAMGLLSFGLMWVLAPWLALNDPALTQVYRSLAWPLLIIPVMSIMRGFFQGYNDMAPSALSQLVEQVARVIYMLVMTYAIMVLGSHNYVDAASQSTFAAFVGAVFGLLLLVLVLLSRRQKYQTLVEGSTDAVKISTPHILKEIVAQAVPFIIIGSGINLYYLFDQYTFNPMMASHWRASTVELNSLFTLFAGNANKLIMIVISLAVAMSSTVLPLLSGAKTRGDKHAIGEQVTNLLQLFFIVMVPSALGMAAVAKPLYVVFYSYDQLGIRLLVLSAFVAVGMGLFTVLAAALQGLFHNRIAIYDMLVGMVVKVVLQWPLIYFLNVWGPLVATLAGMLVSSLLMIHALRQRYPVRLRQTGRRLVGITLFSVLMAVVVRLIVWLVGLVIAPERAVGAVVALVIAVPVGVVIYGYALLKTRLADMVLGERVGRLRTRLHMR</sequence>
<keyword evidence="2" id="KW-1003">Cell membrane</keyword>
<feature type="transmembrane region" description="Helical" evidence="6">
    <location>
        <begin position="103"/>
        <end position="125"/>
    </location>
</feature>
<dbReference type="STRING" id="1423730.FC75_GL000104"/>
<dbReference type="AlphaFoldDB" id="A0A0R2EXR5"/>
<feature type="transmembrane region" description="Helical" evidence="6">
    <location>
        <begin position="470"/>
        <end position="492"/>
    </location>
</feature>
<dbReference type="InterPro" id="IPR050833">
    <property type="entry name" value="Poly_Biosynth_Transport"/>
</dbReference>
<dbReference type="Proteomes" id="UP000050865">
    <property type="component" value="Unassembled WGS sequence"/>
</dbReference>
<dbReference type="RefSeq" id="WP_056989797.1">
    <property type="nucleotide sequence ID" value="NZ_AYZJ01000067.1"/>
</dbReference>
<feature type="transmembrane region" description="Helical" evidence="6">
    <location>
        <begin position="498"/>
        <end position="520"/>
    </location>
</feature>
<organism evidence="7 8">
    <name type="scientific">Lacticaseibacillus camelliae DSM 22697 = JCM 13995</name>
    <dbReference type="NCBI Taxonomy" id="1423730"/>
    <lineage>
        <taxon>Bacteria</taxon>
        <taxon>Bacillati</taxon>
        <taxon>Bacillota</taxon>
        <taxon>Bacilli</taxon>
        <taxon>Lactobacillales</taxon>
        <taxon>Lactobacillaceae</taxon>
        <taxon>Lacticaseibacillus</taxon>
    </lineage>
</organism>
<feature type="transmembrane region" description="Helical" evidence="6">
    <location>
        <begin position="60"/>
        <end position="82"/>
    </location>
</feature>
<keyword evidence="5 6" id="KW-0472">Membrane</keyword>
<evidence type="ECO:0000256" key="5">
    <source>
        <dbReference type="ARBA" id="ARBA00023136"/>
    </source>
</evidence>
<feature type="transmembrane region" description="Helical" evidence="6">
    <location>
        <begin position="137"/>
        <end position="154"/>
    </location>
</feature>
<dbReference type="CDD" id="cd13124">
    <property type="entry name" value="MATE_SpoVB_like"/>
    <property type="match status" value="1"/>
</dbReference>
<feature type="transmembrane region" description="Helical" evidence="6">
    <location>
        <begin position="372"/>
        <end position="393"/>
    </location>
</feature>
<dbReference type="PATRIC" id="fig|1423730.4.peg.108"/>
<evidence type="ECO:0000256" key="1">
    <source>
        <dbReference type="ARBA" id="ARBA00004651"/>
    </source>
</evidence>
<feature type="transmembrane region" description="Helical" evidence="6">
    <location>
        <begin position="21"/>
        <end position="40"/>
    </location>
</feature>
<feature type="transmembrane region" description="Helical" evidence="6">
    <location>
        <begin position="248"/>
        <end position="268"/>
    </location>
</feature>
<reference evidence="7 8" key="1">
    <citation type="journal article" date="2015" name="Genome Announc.">
        <title>Expanding the biotechnology potential of lactobacilli through comparative genomics of 213 strains and associated genera.</title>
        <authorList>
            <person name="Sun Z."/>
            <person name="Harris H.M."/>
            <person name="McCann A."/>
            <person name="Guo C."/>
            <person name="Argimon S."/>
            <person name="Zhang W."/>
            <person name="Yang X."/>
            <person name="Jeffery I.B."/>
            <person name="Cooney J.C."/>
            <person name="Kagawa T.F."/>
            <person name="Liu W."/>
            <person name="Song Y."/>
            <person name="Salvetti E."/>
            <person name="Wrobel A."/>
            <person name="Rasinkangas P."/>
            <person name="Parkhill J."/>
            <person name="Rea M.C."/>
            <person name="O'Sullivan O."/>
            <person name="Ritari J."/>
            <person name="Douillard F.P."/>
            <person name="Paul Ross R."/>
            <person name="Yang R."/>
            <person name="Briner A.E."/>
            <person name="Felis G.E."/>
            <person name="de Vos W.M."/>
            <person name="Barrangou R."/>
            <person name="Klaenhammer T.R."/>
            <person name="Caufield P.W."/>
            <person name="Cui Y."/>
            <person name="Zhang H."/>
            <person name="O'Toole P.W."/>
        </authorList>
    </citation>
    <scope>NUCLEOTIDE SEQUENCE [LARGE SCALE GENOMIC DNA]</scope>
    <source>
        <strain evidence="7 8">DSM 22697</strain>
    </source>
</reference>
<evidence type="ECO:0000256" key="3">
    <source>
        <dbReference type="ARBA" id="ARBA00022692"/>
    </source>
</evidence>
<dbReference type="PANTHER" id="PTHR30250:SF21">
    <property type="entry name" value="LIPID II FLIPPASE MURJ"/>
    <property type="match status" value="1"/>
</dbReference>
<dbReference type="InterPro" id="IPR024923">
    <property type="entry name" value="PG_synth_SpoVB"/>
</dbReference>
<proteinExistence type="predicted"/>
<feature type="transmembrane region" description="Helical" evidence="6">
    <location>
        <begin position="405"/>
        <end position="424"/>
    </location>
</feature>